<organism evidence="2 3">
    <name type="scientific">Mycolicibacterium fortuitum subsp. acetamidolyticum</name>
    <dbReference type="NCBI Taxonomy" id="144550"/>
    <lineage>
        <taxon>Bacteria</taxon>
        <taxon>Bacillati</taxon>
        <taxon>Actinomycetota</taxon>
        <taxon>Actinomycetes</taxon>
        <taxon>Mycobacteriales</taxon>
        <taxon>Mycobacteriaceae</taxon>
        <taxon>Mycolicibacterium</taxon>
    </lineage>
</organism>
<dbReference type="EMBL" id="BCSZ01000013">
    <property type="protein sequence ID" value="GAT01510.1"/>
    <property type="molecule type" value="Genomic_DNA"/>
</dbReference>
<protein>
    <submittedName>
        <fullName evidence="2">Acyl-[acyl-carrier protein] desaturase</fullName>
    </submittedName>
</protein>
<accession>A0A124E3Z3</accession>
<dbReference type="Proteomes" id="UP000069705">
    <property type="component" value="Unassembled WGS sequence"/>
</dbReference>
<evidence type="ECO:0000313" key="2">
    <source>
        <dbReference type="EMBL" id="GAT01510.1"/>
    </source>
</evidence>
<dbReference type="Gene3D" id="1.10.620.20">
    <property type="entry name" value="Ribonucleotide Reductase, subunit A"/>
    <property type="match status" value="1"/>
</dbReference>
<gene>
    <name evidence="2" type="ORF">RMCFA_1624</name>
</gene>
<name>A0A124E3Z3_MYCFO</name>
<proteinExistence type="predicted"/>
<dbReference type="GO" id="GO:0016491">
    <property type="term" value="F:oxidoreductase activity"/>
    <property type="evidence" value="ECO:0007669"/>
    <property type="project" value="InterPro"/>
</dbReference>
<reference evidence="3" key="2">
    <citation type="submission" date="2016-02" db="EMBL/GenBank/DDBJ databases">
        <title>Draft genome sequence of five rapidly growing Mycobacterium species.</title>
        <authorList>
            <person name="Katahira K."/>
            <person name="Gotou Y."/>
            <person name="Iida K."/>
            <person name="Ogura Y."/>
            <person name="Hayashi T."/>
        </authorList>
    </citation>
    <scope>NUCLEOTIDE SEQUENCE [LARGE SCALE GENOMIC DNA]</scope>
    <source>
        <strain evidence="3">JCM6368</strain>
    </source>
</reference>
<reference evidence="2 3" key="1">
    <citation type="journal article" date="2016" name="Genome Announc.">
        <title>Draft Genome Sequences of Five Rapidly Growing Mycobacterium Species, M. thermoresistibile, M. fortuitum subsp. acetamidolyticum, M. canariasense, M. brisbanense, and M. novocastrense.</title>
        <authorList>
            <person name="Katahira K."/>
            <person name="Ogura Y."/>
            <person name="Gotoh Y."/>
            <person name="Hayashi T."/>
        </authorList>
    </citation>
    <scope>NUCLEOTIDE SEQUENCE [LARGE SCALE GENOMIC DNA]</scope>
    <source>
        <strain evidence="2 3">JCM6368</strain>
    </source>
</reference>
<dbReference type="InterPro" id="IPR012348">
    <property type="entry name" value="RNR-like"/>
</dbReference>
<sequence length="60" mass="6645">MQLELTDAVLQAELEQIAEVNLNRHLATTKDWYPHDYIPWESGSNLPPPGAATGTPSSRN</sequence>
<evidence type="ECO:0000313" key="3">
    <source>
        <dbReference type="Proteomes" id="UP000069705"/>
    </source>
</evidence>
<feature type="region of interest" description="Disordered" evidence="1">
    <location>
        <begin position="38"/>
        <end position="60"/>
    </location>
</feature>
<comment type="caution">
    <text evidence="2">The sequence shown here is derived from an EMBL/GenBank/DDBJ whole genome shotgun (WGS) entry which is preliminary data.</text>
</comment>
<evidence type="ECO:0000256" key="1">
    <source>
        <dbReference type="SAM" id="MobiDB-lite"/>
    </source>
</evidence>
<dbReference type="AlphaFoldDB" id="A0A124E3Z3"/>